<keyword evidence="1" id="KW-1133">Transmembrane helix</keyword>
<reference evidence="3" key="1">
    <citation type="journal article" date="2019" name="Int. J. Syst. Evol. Microbiol.">
        <title>The Global Catalogue of Microorganisms (GCM) 10K type strain sequencing project: providing services to taxonomists for standard genome sequencing and annotation.</title>
        <authorList>
            <consortium name="The Broad Institute Genomics Platform"/>
            <consortium name="The Broad Institute Genome Sequencing Center for Infectious Disease"/>
            <person name="Wu L."/>
            <person name="Ma J."/>
        </authorList>
    </citation>
    <scope>NUCLEOTIDE SEQUENCE [LARGE SCALE GENOMIC DNA]</scope>
    <source>
        <strain evidence="3">NCAIM B.02333</strain>
    </source>
</reference>
<evidence type="ECO:0000256" key="1">
    <source>
        <dbReference type="SAM" id="Phobius"/>
    </source>
</evidence>
<name>A0ABV7WHR1_9MICO</name>
<comment type="caution">
    <text evidence="2">The sequence shown here is derived from an EMBL/GenBank/DDBJ whole genome shotgun (WGS) entry which is preliminary data.</text>
</comment>
<dbReference type="EMBL" id="JBHRWW010000009">
    <property type="protein sequence ID" value="MFC3689319.1"/>
    <property type="molecule type" value="Genomic_DNA"/>
</dbReference>
<dbReference type="Proteomes" id="UP001595685">
    <property type="component" value="Unassembled WGS sequence"/>
</dbReference>
<keyword evidence="1" id="KW-0812">Transmembrane</keyword>
<feature type="transmembrane region" description="Helical" evidence="1">
    <location>
        <begin position="135"/>
        <end position="154"/>
    </location>
</feature>
<evidence type="ECO:0000313" key="3">
    <source>
        <dbReference type="Proteomes" id="UP001595685"/>
    </source>
</evidence>
<feature type="transmembrane region" description="Helical" evidence="1">
    <location>
        <begin position="72"/>
        <end position="95"/>
    </location>
</feature>
<keyword evidence="1" id="KW-0472">Membrane</keyword>
<evidence type="ECO:0000313" key="2">
    <source>
        <dbReference type="EMBL" id="MFC3689319.1"/>
    </source>
</evidence>
<gene>
    <name evidence="2" type="ORF">ACFOLH_13300</name>
</gene>
<keyword evidence="3" id="KW-1185">Reference proteome</keyword>
<proteinExistence type="predicted"/>
<feature type="transmembrane region" description="Helical" evidence="1">
    <location>
        <begin position="44"/>
        <end position="66"/>
    </location>
</feature>
<protein>
    <submittedName>
        <fullName evidence="2">Uncharacterized protein</fullName>
    </submittedName>
</protein>
<feature type="transmembrane region" description="Helical" evidence="1">
    <location>
        <begin position="107"/>
        <end position="129"/>
    </location>
</feature>
<organism evidence="2 3">
    <name type="scientific">Aquipuribacter hungaricus</name>
    <dbReference type="NCBI Taxonomy" id="545624"/>
    <lineage>
        <taxon>Bacteria</taxon>
        <taxon>Bacillati</taxon>
        <taxon>Actinomycetota</taxon>
        <taxon>Actinomycetes</taxon>
        <taxon>Micrococcales</taxon>
        <taxon>Intrasporangiaceae</taxon>
        <taxon>Aquipuribacter</taxon>
    </lineage>
</organism>
<accession>A0ABV7WHR1</accession>
<sequence length="159" mass="16573">MTTPSPTPSPTPTTPTVPDAAAARSAVAGADALGARARQAGGWYARYMLVFGAGFGVMTLLLGLGPDSPRAAVTWMLVLVPAWACFMVGMVVWATRRPVQGELRGRAYVPGWVGTGVLYALALAVGTTADLPVQGWFAAAVVVPLPLVLSAVRLRRSLR</sequence>
<dbReference type="RefSeq" id="WP_340291422.1">
    <property type="nucleotide sequence ID" value="NZ_JBBEOI010000039.1"/>
</dbReference>